<dbReference type="CDD" id="cd03230">
    <property type="entry name" value="ABC_DR_subfamily_A"/>
    <property type="match status" value="1"/>
</dbReference>
<keyword evidence="7" id="KW-1185">Reference proteome</keyword>
<keyword evidence="2" id="KW-0813">Transport</keyword>
<name>A0AAV3TB80_9EURY</name>
<protein>
    <submittedName>
        <fullName evidence="6">ABC transporter ATP-binding protein</fullName>
    </submittedName>
</protein>
<dbReference type="InterPro" id="IPR003593">
    <property type="entry name" value="AAA+_ATPase"/>
</dbReference>
<dbReference type="SUPFAM" id="SSF52540">
    <property type="entry name" value="P-loop containing nucleoside triphosphate hydrolases"/>
    <property type="match status" value="1"/>
</dbReference>
<keyword evidence="4 6" id="KW-0067">ATP-binding</keyword>
<dbReference type="PROSITE" id="PS00211">
    <property type="entry name" value="ABC_TRANSPORTER_1"/>
    <property type="match status" value="1"/>
</dbReference>
<dbReference type="PROSITE" id="PS50893">
    <property type="entry name" value="ABC_TRANSPORTER_2"/>
    <property type="match status" value="1"/>
</dbReference>
<comment type="caution">
    <text evidence="6">The sequence shown here is derived from an EMBL/GenBank/DDBJ whole genome shotgun (WGS) entry which is preliminary data.</text>
</comment>
<dbReference type="PANTHER" id="PTHR42711">
    <property type="entry name" value="ABC TRANSPORTER ATP-BINDING PROTEIN"/>
    <property type="match status" value="1"/>
</dbReference>
<dbReference type="GO" id="GO:0016887">
    <property type="term" value="F:ATP hydrolysis activity"/>
    <property type="evidence" value="ECO:0007669"/>
    <property type="project" value="InterPro"/>
</dbReference>
<evidence type="ECO:0000256" key="4">
    <source>
        <dbReference type="ARBA" id="ARBA00022840"/>
    </source>
</evidence>
<dbReference type="InterPro" id="IPR017871">
    <property type="entry name" value="ABC_transporter-like_CS"/>
</dbReference>
<dbReference type="Gene3D" id="3.40.50.300">
    <property type="entry name" value="P-loop containing nucleotide triphosphate hydrolases"/>
    <property type="match status" value="1"/>
</dbReference>
<gene>
    <name evidence="6" type="ORF">GCM10009020_20360</name>
</gene>
<organism evidence="6 7">
    <name type="scientific">Natronoarchaeum mannanilyticum</name>
    <dbReference type="NCBI Taxonomy" id="926360"/>
    <lineage>
        <taxon>Archaea</taxon>
        <taxon>Methanobacteriati</taxon>
        <taxon>Methanobacteriota</taxon>
        <taxon>Stenosarchaea group</taxon>
        <taxon>Halobacteria</taxon>
        <taxon>Halobacteriales</taxon>
        <taxon>Natronoarchaeaceae</taxon>
    </lineage>
</organism>
<evidence type="ECO:0000256" key="1">
    <source>
        <dbReference type="ARBA" id="ARBA00005417"/>
    </source>
</evidence>
<dbReference type="EMBL" id="BAAADV010000003">
    <property type="protein sequence ID" value="GAA0673295.1"/>
    <property type="molecule type" value="Genomic_DNA"/>
</dbReference>
<evidence type="ECO:0000256" key="3">
    <source>
        <dbReference type="ARBA" id="ARBA00022741"/>
    </source>
</evidence>
<evidence type="ECO:0000313" key="6">
    <source>
        <dbReference type="EMBL" id="GAA0673295.1"/>
    </source>
</evidence>
<dbReference type="InterPro" id="IPR027417">
    <property type="entry name" value="P-loop_NTPase"/>
</dbReference>
<comment type="similarity">
    <text evidence="1">Belongs to the ABC transporter superfamily.</text>
</comment>
<accession>A0AAV3TB80</accession>
<proteinExistence type="inferred from homology"/>
<dbReference type="AlphaFoldDB" id="A0AAV3TB80"/>
<dbReference type="Proteomes" id="UP001500420">
    <property type="component" value="Unassembled WGS sequence"/>
</dbReference>
<dbReference type="Pfam" id="PF00005">
    <property type="entry name" value="ABC_tran"/>
    <property type="match status" value="1"/>
</dbReference>
<dbReference type="SMART" id="SM00382">
    <property type="entry name" value="AAA"/>
    <property type="match status" value="1"/>
</dbReference>
<dbReference type="InterPro" id="IPR050763">
    <property type="entry name" value="ABC_transporter_ATP-binding"/>
</dbReference>
<dbReference type="InterPro" id="IPR003439">
    <property type="entry name" value="ABC_transporter-like_ATP-bd"/>
</dbReference>
<evidence type="ECO:0000259" key="5">
    <source>
        <dbReference type="PROSITE" id="PS50893"/>
    </source>
</evidence>
<evidence type="ECO:0000256" key="2">
    <source>
        <dbReference type="ARBA" id="ARBA00022448"/>
    </source>
</evidence>
<dbReference type="RefSeq" id="WP_343773893.1">
    <property type="nucleotide sequence ID" value="NZ_BAAADV010000003.1"/>
</dbReference>
<sequence>MTDVSEAAITADGLTKRYGDVEAVDGVDLSISSGAVYGFLGPNGAGKTTTIEMLATLVEPTAGTATVAGHPISDRDAIKPHIGYLPDEPPVYDAFSAREQLEYVAVLRGLDDDRAADRIDELLARVDLAADADRLIDDYSQGMRQKVGLLQALLHDPDVLFLDEPTNGLDPRAAREVVDLIDDLATAGTTVFLSTHVLPVVEELADTVGVLHEGRIVAEGAPAELKRRADDGSERSLERAFLEVTDESGVVGATAAPGER</sequence>
<dbReference type="GO" id="GO:0005524">
    <property type="term" value="F:ATP binding"/>
    <property type="evidence" value="ECO:0007669"/>
    <property type="project" value="UniProtKB-KW"/>
</dbReference>
<dbReference type="PANTHER" id="PTHR42711:SF5">
    <property type="entry name" value="ABC TRANSPORTER ATP-BINDING PROTEIN NATA"/>
    <property type="match status" value="1"/>
</dbReference>
<reference evidence="6 7" key="1">
    <citation type="journal article" date="2019" name="Int. J. Syst. Evol. Microbiol.">
        <title>The Global Catalogue of Microorganisms (GCM) 10K type strain sequencing project: providing services to taxonomists for standard genome sequencing and annotation.</title>
        <authorList>
            <consortium name="The Broad Institute Genomics Platform"/>
            <consortium name="The Broad Institute Genome Sequencing Center for Infectious Disease"/>
            <person name="Wu L."/>
            <person name="Ma J."/>
        </authorList>
    </citation>
    <scope>NUCLEOTIDE SEQUENCE [LARGE SCALE GENOMIC DNA]</scope>
    <source>
        <strain evidence="6 7">JCM 16328</strain>
    </source>
</reference>
<feature type="domain" description="ABC transporter" evidence="5">
    <location>
        <begin position="9"/>
        <end position="238"/>
    </location>
</feature>
<keyword evidence="3" id="KW-0547">Nucleotide-binding</keyword>
<evidence type="ECO:0000313" key="7">
    <source>
        <dbReference type="Proteomes" id="UP001500420"/>
    </source>
</evidence>